<evidence type="ECO:0000259" key="1">
    <source>
        <dbReference type="Pfam" id="PF00188"/>
    </source>
</evidence>
<dbReference type="RefSeq" id="WP_100992315.1">
    <property type="nucleotide sequence ID" value="NZ_CP025096.1"/>
</dbReference>
<dbReference type="InterPro" id="IPR035940">
    <property type="entry name" value="CAP_sf"/>
</dbReference>
<dbReference type="InterPro" id="IPR014044">
    <property type="entry name" value="CAP_dom"/>
</dbReference>
<dbReference type="PANTHER" id="PTHR31157">
    <property type="entry name" value="SCP DOMAIN-CONTAINING PROTEIN"/>
    <property type="match status" value="1"/>
</dbReference>
<dbReference type="SUPFAM" id="SSF55797">
    <property type="entry name" value="PR-1-like"/>
    <property type="match status" value="1"/>
</dbReference>
<accession>A0A2K8Z7A9</accession>
<dbReference type="PANTHER" id="PTHR31157:SF1">
    <property type="entry name" value="SCP DOMAIN-CONTAINING PROTEIN"/>
    <property type="match status" value="1"/>
</dbReference>
<protein>
    <submittedName>
        <fullName evidence="2">CAP domain-containing protein</fullName>
    </submittedName>
</protein>
<dbReference type="CDD" id="cd05379">
    <property type="entry name" value="CAP_bacterial"/>
    <property type="match status" value="1"/>
</dbReference>
<dbReference type="AlphaFoldDB" id="A0A2K8Z7A9"/>
<dbReference type="KEGG" id="spir:CWM47_30300"/>
<dbReference type="OrthoDB" id="982527at2"/>
<dbReference type="Gene3D" id="3.40.33.10">
    <property type="entry name" value="CAP"/>
    <property type="match status" value="1"/>
</dbReference>
<reference evidence="2 3" key="1">
    <citation type="submission" date="2017-11" db="EMBL/GenBank/DDBJ databases">
        <title>Taxonomic description and genome sequences of Spirosoma HA7 sp. nov., isolated from pollen microhabitat of Corylus avellana.</title>
        <authorList>
            <person name="Ambika Manirajan B."/>
            <person name="Suarez C."/>
            <person name="Ratering S."/>
            <person name="Geissler-Plaum R."/>
            <person name="Cardinale M."/>
            <person name="Sylvia S."/>
        </authorList>
    </citation>
    <scope>NUCLEOTIDE SEQUENCE [LARGE SCALE GENOMIC DNA]</scope>
    <source>
        <strain evidence="2 3">HA7</strain>
    </source>
</reference>
<evidence type="ECO:0000313" key="3">
    <source>
        <dbReference type="Proteomes" id="UP000232883"/>
    </source>
</evidence>
<evidence type="ECO:0000313" key="2">
    <source>
        <dbReference type="EMBL" id="AUD05762.1"/>
    </source>
</evidence>
<feature type="domain" description="SCP" evidence="1">
    <location>
        <begin position="56"/>
        <end position="197"/>
    </location>
</feature>
<keyword evidence="3" id="KW-1185">Reference proteome</keyword>
<name>A0A2K8Z7A9_9BACT</name>
<organism evidence="2 3">
    <name type="scientific">Spirosoma pollinicola</name>
    <dbReference type="NCBI Taxonomy" id="2057025"/>
    <lineage>
        <taxon>Bacteria</taxon>
        <taxon>Pseudomonadati</taxon>
        <taxon>Bacteroidota</taxon>
        <taxon>Cytophagia</taxon>
        <taxon>Cytophagales</taxon>
        <taxon>Cytophagaceae</taxon>
        <taxon>Spirosoma</taxon>
    </lineage>
</organism>
<gene>
    <name evidence="2" type="ORF">CWM47_30300</name>
</gene>
<dbReference type="Pfam" id="PF00188">
    <property type="entry name" value="CAP"/>
    <property type="match status" value="1"/>
</dbReference>
<dbReference type="Proteomes" id="UP000232883">
    <property type="component" value="Chromosome"/>
</dbReference>
<sequence>MNWWILFQMSQWLASVPGPPQDYMLSADAFFADARSQQLLILEKPDTLLLDVALFQATNEARRLAGLPSLRYDPALSQAAQRHAESMIQYNYTSHEDLYDLSEMTLLKRIQKQTNRFGRLAENVGQYQTIDTPEWFGVRFNAKTQRFEFLDIYNNQLYRPHTYASYARYAVGQLLNSARHRANLLNPLFTHVGCAVRLSSRPFRERRAPFGRLAQNFGAPSVANQASR</sequence>
<proteinExistence type="predicted"/>
<dbReference type="EMBL" id="CP025096">
    <property type="protein sequence ID" value="AUD05762.1"/>
    <property type="molecule type" value="Genomic_DNA"/>
</dbReference>